<dbReference type="PANTHER" id="PTHR14503">
    <property type="entry name" value="MITOCHONDRIAL RIBOSOMAL PROTEIN 34 FAMILY MEMBER"/>
    <property type="match status" value="1"/>
</dbReference>
<evidence type="ECO:0000256" key="3">
    <source>
        <dbReference type="ARBA" id="ARBA00023274"/>
    </source>
</evidence>
<name>A0A8T9B1L9_9HELO</name>
<dbReference type="GO" id="GO:0003735">
    <property type="term" value="F:structural constituent of ribosome"/>
    <property type="evidence" value="ECO:0007669"/>
    <property type="project" value="InterPro"/>
</dbReference>
<proteinExistence type="inferred from homology"/>
<evidence type="ECO:0000313" key="6">
    <source>
        <dbReference type="Proteomes" id="UP000469559"/>
    </source>
</evidence>
<dbReference type="Pfam" id="PF00468">
    <property type="entry name" value="Ribosomal_L34"/>
    <property type="match status" value="1"/>
</dbReference>
<organism evidence="5 6">
    <name type="scientific">Lachnellula arida</name>
    <dbReference type="NCBI Taxonomy" id="1316785"/>
    <lineage>
        <taxon>Eukaryota</taxon>
        <taxon>Fungi</taxon>
        <taxon>Dikarya</taxon>
        <taxon>Ascomycota</taxon>
        <taxon>Pezizomycotina</taxon>
        <taxon>Leotiomycetes</taxon>
        <taxon>Helotiales</taxon>
        <taxon>Lachnaceae</taxon>
        <taxon>Lachnellula</taxon>
    </lineage>
</organism>
<dbReference type="GO" id="GO:0006412">
    <property type="term" value="P:translation"/>
    <property type="evidence" value="ECO:0007669"/>
    <property type="project" value="InterPro"/>
</dbReference>
<dbReference type="Proteomes" id="UP000469559">
    <property type="component" value="Unassembled WGS sequence"/>
</dbReference>
<dbReference type="AlphaFoldDB" id="A0A8T9B1L9"/>
<comment type="similarity">
    <text evidence="1">Belongs to the bacterial ribosomal protein bL34 family.</text>
</comment>
<evidence type="ECO:0000256" key="4">
    <source>
        <dbReference type="ARBA" id="ARBA00035274"/>
    </source>
</evidence>
<dbReference type="Gene3D" id="1.10.287.3980">
    <property type="match status" value="1"/>
</dbReference>
<sequence length="143" mass="15706">MLCLRCSRGLHAFSKLPIASVSASASRTAHLIPFSTTPNRTFSSLPSLRPTLTSLRRNPTTSTTTPSIPTDPDASATTAILPLSISTHPSMAATQIRCAARNTFSPSHFVRKRRHGFLARLKSRTGRMILKRRRAKKRSSLSH</sequence>
<evidence type="ECO:0000256" key="1">
    <source>
        <dbReference type="ARBA" id="ARBA00010111"/>
    </source>
</evidence>
<dbReference type="InterPro" id="IPR000271">
    <property type="entry name" value="Ribosomal_bL34"/>
</dbReference>
<dbReference type="EMBL" id="QGMF01001037">
    <property type="protein sequence ID" value="TVY13256.1"/>
    <property type="molecule type" value="Genomic_DNA"/>
</dbReference>
<dbReference type="OrthoDB" id="431691at2759"/>
<dbReference type="FunFam" id="1.10.287.3980:FF:000001">
    <property type="entry name" value="Mitochondrial ribosomal protein L34"/>
    <property type="match status" value="1"/>
</dbReference>
<keyword evidence="6" id="KW-1185">Reference proteome</keyword>
<keyword evidence="3" id="KW-0687">Ribonucleoprotein</keyword>
<evidence type="ECO:0000256" key="2">
    <source>
        <dbReference type="ARBA" id="ARBA00022980"/>
    </source>
</evidence>
<evidence type="ECO:0000313" key="5">
    <source>
        <dbReference type="EMBL" id="TVY13256.1"/>
    </source>
</evidence>
<dbReference type="HAMAP" id="MF_00391">
    <property type="entry name" value="Ribosomal_bL34"/>
    <property type="match status" value="1"/>
</dbReference>
<gene>
    <name evidence="5" type="primary">rpmH</name>
    <name evidence="5" type="ORF">LARI1_G009000</name>
</gene>
<comment type="caution">
    <text evidence="5">The sequence shown here is derived from an EMBL/GenBank/DDBJ whole genome shotgun (WGS) entry which is preliminary data.</text>
</comment>
<accession>A0A8T9B1L9</accession>
<protein>
    <recommendedName>
        <fullName evidence="4">Large ribosomal subunit protein bL34m</fullName>
    </recommendedName>
</protein>
<reference evidence="5 6" key="1">
    <citation type="submission" date="2018-05" db="EMBL/GenBank/DDBJ databases">
        <title>Whole genome sequencing for identification of molecular markers to develop diagnostic detection tools for the regulated plant pathogen Lachnellula willkommii.</title>
        <authorList>
            <person name="Giroux E."/>
            <person name="Bilodeau G."/>
        </authorList>
    </citation>
    <scope>NUCLEOTIDE SEQUENCE [LARGE SCALE GENOMIC DNA]</scope>
    <source>
        <strain evidence="5 6">CBS 203.66</strain>
    </source>
</reference>
<dbReference type="NCBIfam" id="TIGR01030">
    <property type="entry name" value="rpmH_bact"/>
    <property type="match status" value="1"/>
</dbReference>
<dbReference type="GO" id="GO:0005762">
    <property type="term" value="C:mitochondrial large ribosomal subunit"/>
    <property type="evidence" value="ECO:0007669"/>
    <property type="project" value="TreeGrafter"/>
</dbReference>
<keyword evidence="2 5" id="KW-0689">Ribosomal protein</keyword>
<dbReference type="PANTHER" id="PTHR14503:SF4">
    <property type="entry name" value="LARGE RIBOSOMAL SUBUNIT PROTEIN BL34M"/>
    <property type="match status" value="1"/>
</dbReference>